<dbReference type="AlphaFoldDB" id="A0A8J4D9H6"/>
<proteinExistence type="predicted"/>
<evidence type="ECO:0000313" key="4">
    <source>
        <dbReference type="Proteomes" id="UP000722791"/>
    </source>
</evidence>
<reference evidence="3" key="1">
    <citation type="journal article" date="2021" name="Proc. Natl. Acad. Sci. U.S.A.">
        <title>Three genomes in the algal genus Volvox reveal the fate of a haploid sex-determining region after a transition to homothallism.</title>
        <authorList>
            <person name="Yamamoto K."/>
            <person name="Hamaji T."/>
            <person name="Kawai-Toyooka H."/>
            <person name="Matsuzaki R."/>
            <person name="Takahashi F."/>
            <person name="Nishimura Y."/>
            <person name="Kawachi M."/>
            <person name="Noguchi H."/>
            <person name="Minakuchi Y."/>
            <person name="Umen J.G."/>
            <person name="Toyoda A."/>
            <person name="Nozaki H."/>
        </authorList>
    </citation>
    <scope>NUCLEOTIDE SEQUENCE</scope>
    <source>
        <strain evidence="3">NIES-3785</strain>
    </source>
</reference>
<evidence type="ECO:0000256" key="2">
    <source>
        <dbReference type="SAM" id="MobiDB-lite"/>
    </source>
</evidence>
<protein>
    <submittedName>
        <fullName evidence="3">Uncharacterized protein</fullName>
    </submittedName>
</protein>
<sequence length="289" mass="32028">MSCSSPQGRNNIPKCSAPSMKTKSGIPRCTDCVQEQTTSAFTTDMDVFSENQLLGRLVQEMQAKLSLAGTEVEKLTEDARMREVAVKGLMGQLDRGRLQSEELRKQNEALRAANASLAEEHDTVQAQKAQLQSVVVDLTLQLQEKSSTVAQLQDRCDGLELQLQKQRASGVTAEQVSQQLQRVEAMYRSRLEAVKEDCNEKLTAQEAATRARLADAQAAANQMLGNVKRAAVREVQRAEAFLEGKMQDQLRILDQLTKRCRALEARTAEMRPLVAAASEARARALELER</sequence>
<evidence type="ECO:0000313" key="3">
    <source>
        <dbReference type="EMBL" id="GIL98464.1"/>
    </source>
</evidence>
<gene>
    <name evidence="3" type="ORF">Vretimale_3792</name>
</gene>
<feature type="compositionally biased region" description="Polar residues" evidence="2">
    <location>
        <begin position="1"/>
        <end position="10"/>
    </location>
</feature>
<accession>A0A8J4D9H6</accession>
<comment type="caution">
    <text evidence="3">The sequence shown here is derived from an EMBL/GenBank/DDBJ whole genome shotgun (WGS) entry which is preliminary data.</text>
</comment>
<feature type="region of interest" description="Disordered" evidence="2">
    <location>
        <begin position="1"/>
        <end position="24"/>
    </location>
</feature>
<dbReference type="EMBL" id="BNCQ01000005">
    <property type="protein sequence ID" value="GIL98464.1"/>
    <property type="molecule type" value="Genomic_DNA"/>
</dbReference>
<feature type="non-terminal residue" evidence="3">
    <location>
        <position position="1"/>
    </location>
</feature>
<keyword evidence="1" id="KW-0175">Coiled coil</keyword>
<dbReference type="Proteomes" id="UP000722791">
    <property type="component" value="Unassembled WGS sequence"/>
</dbReference>
<feature type="coiled-coil region" evidence="1">
    <location>
        <begin position="58"/>
        <end position="169"/>
    </location>
</feature>
<evidence type="ECO:0000256" key="1">
    <source>
        <dbReference type="SAM" id="Coils"/>
    </source>
</evidence>
<name>A0A8J4D9H6_9CHLO</name>
<organism evidence="3 4">
    <name type="scientific">Volvox reticuliferus</name>
    <dbReference type="NCBI Taxonomy" id="1737510"/>
    <lineage>
        <taxon>Eukaryota</taxon>
        <taxon>Viridiplantae</taxon>
        <taxon>Chlorophyta</taxon>
        <taxon>core chlorophytes</taxon>
        <taxon>Chlorophyceae</taxon>
        <taxon>CS clade</taxon>
        <taxon>Chlamydomonadales</taxon>
        <taxon>Volvocaceae</taxon>
        <taxon>Volvox</taxon>
    </lineage>
</organism>